<name>A0A9Q3J2L7_9BASI</name>
<protein>
    <submittedName>
        <fullName evidence="1">Uncharacterized protein</fullName>
    </submittedName>
</protein>
<proteinExistence type="predicted"/>
<dbReference type="EMBL" id="AVOT02060964">
    <property type="protein sequence ID" value="MBW0554312.1"/>
    <property type="molecule type" value="Genomic_DNA"/>
</dbReference>
<dbReference type="AlphaFoldDB" id="A0A9Q3J2L7"/>
<evidence type="ECO:0000313" key="2">
    <source>
        <dbReference type="Proteomes" id="UP000765509"/>
    </source>
</evidence>
<organism evidence="1 2">
    <name type="scientific">Austropuccinia psidii MF-1</name>
    <dbReference type="NCBI Taxonomy" id="1389203"/>
    <lineage>
        <taxon>Eukaryota</taxon>
        <taxon>Fungi</taxon>
        <taxon>Dikarya</taxon>
        <taxon>Basidiomycota</taxon>
        <taxon>Pucciniomycotina</taxon>
        <taxon>Pucciniomycetes</taxon>
        <taxon>Pucciniales</taxon>
        <taxon>Sphaerophragmiaceae</taxon>
        <taxon>Austropuccinia</taxon>
    </lineage>
</organism>
<sequence>METCTSNNFILGNNYLSIYGIDIFNQKDRYFTIGDNKRQKISFLNNKKQINVMKNEEPNPENHSFIRETLTEVEFNKELTERNKEKLIDLFFKYKNAFATDKEPLGVIIGHGVNIILNVENPYPPLLRRTS</sequence>
<accession>A0A9Q3J2L7</accession>
<keyword evidence="2" id="KW-1185">Reference proteome</keyword>
<dbReference type="OrthoDB" id="3250101at2759"/>
<dbReference type="Proteomes" id="UP000765509">
    <property type="component" value="Unassembled WGS sequence"/>
</dbReference>
<reference evidence="1" key="1">
    <citation type="submission" date="2021-03" db="EMBL/GenBank/DDBJ databases">
        <title>Draft genome sequence of rust myrtle Austropuccinia psidii MF-1, a brazilian biotype.</title>
        <authorList>
            <person name="Quecine M.C."/>
            <person name="Pachon D.M.R."/>
            <person name="Bonatelli M.L."/>
            <person name="Correr F.H."/>
            <person name="Franceschini L.M."/>
            <person name="Leite T.F."/>
            <person name="Margarido G.R.A."/>
            <person name="Almeida C.A."/>
            <person name="Ferrarezi J.A."/>
            <person name="Labate C.A."/>
        </authorList>
    </citation>
    <scope>NUCLEOTIDE SEQUENCE</scope>
    <source>
        <strain evidence="1">MF-1</strain>
    </source>
</reference>
<gene>
    <name evidence="1" type="ORF">O181_094027</name>
</gene>
<evidence type="ECO:0000313" key="1">
    <source>
        <dbReference type="EMBL" id="MBW0554312.1"/>
    </source>
</evidence>
<comment type="caution">
    <text evidence="1">The sequence shown here is derived from an EMBL/GenBank/DDBJ whole genome shotgun (WGS) entry which is preliminary data.</text>
</comment>